<sequence>MQPNTRRSFLTGSPQTLVASRLLRYPANTIFEVISDIANYKTFVPYCVGSHVTKYSNPAKDGKTYPEEAKLVIGFNDQASDEFCSRVYCVPNTTVEAVSGATNTSLPAKEIAHHNQRPPHSDDLSRQASVLSHLATTWTLNPYPYKPPPASATQPGQSHKNVQETSEIPGQERTEVRLHLEFQFANPIYSALSRAAAPKVAEKMIEAFEKRVQAVVEGRSRVK</sequence>
<evidence type="ECO:0000256" key="1">
    <source>
        <dbReference type="ARBA" id="ARBA00006885"/>
    </source>
</evidence>
<comment type="function">
    <text evidence="3">Required for the function of coenzyme Q in the respiratory chain. May serve as a chaperone or may be involved in the transport of Q6 from its site of synthesis to the catalytic sites of the respiratory complexes.</text>
</comment>
<accession>A0A9P4QIP5</accession>
<dbReference type="Proteomes" id="UP000799441">
    <property type="component" value="Unassembled WGS sequence"/>
</dbReference>
<dbReference type="CDD" id="cd07813">
    <property type="entry name" value="COQ10p_like"/>
    <property type="match status" value="1"/>
</dbReference>
<dbReference type="PANTHER" id="PTHR12901:SF10">
    <property type="entry name" value="COENZYME Q-BINDING PROTEIN COQ10, MITOCHONDRIAL"/>
    <property type="match status" value="1"/>
</dbReference>
<dbReference type="EMBL" id="MU003767">
    <property type="protein sequence ID" value="KAF2725629.1"/>
    <property type="molecule type" value="Genomic_DNA"/>
</dbReference>
<dbReference type="InterPro" id="IPR005031">
    <property type="entry name" value="COQ10_START"/>
</dbReference>
<gene>
    <name evidence="6" type="ORF">K431DRAFT_215367</name>
</gene>
<evidence type="ECO:0000256" key="2">
    <source>
        <dbReference type="ARBA" id="ARBA00011814"/>
    </source>
</evidence>
<evidence type="ECO:0000313" key="6">
    <source>
        <dbReference type="EMBL" id="KAF2725629.1"/>
    </source>
</evidence>
<comment type="subunit">
    <text evidence="2">Interacts with coenzyme Q.</text>
</comment>
<comment type="caution">
    <text evidence="6">The sequence shown here is derived from an EMBL/GenBank/DDBJ whole genome shotgun (WGS) entry which is preliminary data.</text>
</comment>
<feature type="compositionally biased region" description="Polar residues" evidence="4">
    <location>
        <begin position="151"/>
        <end position="167"/>
    </location>
</feature>
<evidence type="ECO:0000259" key="5">
    <source>
        <dbReference type="Pfam" id="PF03364"/>
    </source>
</evidence>
<dbReference type="GO" id="GO:0045333">
    <property type="term" value="P:cellular respiration"/>
    <property type="evidence" value="ECO:0007669"/>
    <property type="project" value="InterPro"/>
</dbReference>
<comment type="similarity">
    <text evidence="1">Belongs to the COQ10 family.</text>
</comment>
<name>A0A9P4QIP5_9PEZI</name>
<proteinExistence type="inferred from homology"/>
<dbReference type="SUPFAM" id="SSF55961">
    <property type="entry name" value="Bet v1-like"/>
    <property type="match status" value="1"/>
</dbReference>
<dbReference type="InterPro" id="IPR044996">
    <property type="entry name" value="COQ10-like"/>
</dbReference>
<dbReference type="Pfam" id="PF03364">
    <property type="entry name" value="Polyketide_cyc"/>
    <property type="match status" value="1"/>
</dbReference>
<dbReference type="GO" id="GO:0048039">
    <property type="term" value="F:ubiquinone binding"/>
    <property type="evidence" value="ECO:0007669"/>
    <property type="project" value="InterPro"/>
</dbReference>
<evidence type="ECO:0000256" key="3">
    <source>
        <dbReference type="ARBA" id="ARBA00024947"/>
    </source>
</evidence>
<dbReference type="PANTHER" id="PTHR12901">
    <property type="entry name" value="SPERM PROTEIN HOMOLOG"/>
    <property type="match status" value="1"/>
</dbReference>
<protein>
    <recommendedName>
        <fullName evidence="5">Coenzyme Q-binding protein COQ10 START domain-containing protein</fullName>
    </recommendedName>
</protein>
<feature type="region of interest" description="Disordered" evidence="4">
    <location>
        <begin position="145"/>
        <end position="167"/>
    </location>
</feature>
<feature type="domain" description="Coenzyme Q-binding protein COQ10 START" evidence="5">
    <location>
        <begin position="24"/>
        <end position="209"/>
    </location>
</feature>
<dbReference type="Gene3D" id="3.30.530.20">
    <property type="match status" value="1"/>
</dbReference>
<organism evidence="6 7">
    <name type="scientific">Polychaeton citri CBS 116435</name>
    <dbReference type="NCBI Taxonomy" id="1314669"/>
    <lineage>
        <taxon>Eukaryota</taxon>
        <taxon>Fungi</taxon>
        <taxon>Dikarya</taxon>
        <taxon>Ascomycota</taxon>
        <taxon>Pezizomycotina</taxon>
        <taxon>Dothideomycetes</taxon>
        <taxon>Dothideomycetidae</taxon>
        <taxon>Capnodiales</taxon>
        <taxon>Capnodiaceae</taxon>
        <taxon>Polychaeton</taxon>
    </lineage>
</organism>
<dbReference type="OrthoDB" id="292693at2759"/>
<evidence type="ECO:0000256" key="4">
    <source>
        <dbReference type="SAM" id="MobiDB-lite"/>
    </source>
</evidence>
<reference evidence="6" key="1">
    <citation type="journal article" date="2020" name="Stud. Mycol.">
        <title>101 Dothideomycetes genomes: a test case for predicting lifestyles and emergence of pathogens.</title>
        <authorList>
            <person name="Haridas S."/>
            <person name="Albert R."/>
            <person name="Binder M."/>
            <person name="Bloem J."/>
            <person name="Labutti K."/>
            <person name="Salamov A."/>
            <person name="Andreopoulos B."/>
            <person name="Baker S."/>
            <person name="Barry K."/>
            <person name="Bills G."/>
            <person name="Bluhm B."/>
            <person name="Cannon C."/>
            <person name="Castanera R."/>
            <person name="Culley D."/>
            <person name="Daum C."/>
            <person name="Ezra D."/>
            <person name="Gonzalez J."/>
            <person name="Henrissat B."/>
            <person name="Kuo A."/>
            <person name="Liang C."/>
            <person name="Lipzen A."/>
            <person name="Lutzoni F."/>
            <person name="Magnuson J."/>
            <person name="Mondo S."/>
            <person name="Nolan M."/>
            <person name="Ohm R."/>
            <person name="Pangilinan J."/>
            <person name="Park H.-J."/>
            <person name="Ramirez L."/>
            <person name="Alfaro M."/>
            <person name="Sun H."/>
            <person name="Tritt A."/>
            <person name="Yoshinaga Y."/>
            <person name="Zwiers L.-H."/>
            <person name="Turgeon B."/>
            <person name="Goodwin S."/>
            <person name="Spatafora J."/>
            <person name="Crous P."/>
            <person name="Grigoriev I."/>
        </authorList>
    </citation>
    <scope>NUCLEOTIDE SEQUENCE</scope>
    <source>
        <strain evidence="6">CBS 116435</strain>
    </source>
</reference>
<keyword evidence="7" id="KW-1185">Reference proteome</keyword>
<dbReference type="AlphaFoldDB" id="A0A9P4QIP5"/>
<evidence type="ECO:0000313" key="7">
    <source>
        <dbReference type="Proteomes" id="UP000799441"/>
    </source>
</evidence>
<dbReference type="GO" id="GO:0005739">
    <property type="term" value="C:mitochondrion"/>
    <property type="evidence" value="ECO:0007669"/>
    <property type="project" value="TreeGrafter"/>
</dbReference>
<dbReference type="InterPro" id="IPR023393">
    <property type="entry name" value="START-like_dom_sf"/>
</dbReference>